<evidence type="ECO:0000313" key="1">
    <source>
        <dbReference type="EMBL" id="GAA5207893.1"/>
    </source>
</evidence>
<reference evidence="2" key="1">
    <citation type="journal article" date="2019" name="Int. J. Syst. Evol. Microbiol.">
        <title>The Global Catalogue of Microorganisms (GCM) 10K type strain sequencing project: providing services to taxonomists for standard genome sequencing and annotation.</title>
        <authorList>
            <consortium name="The Broad Institute Genomics Platform"/>
            <consortium name="The Broad Institute Genome Sequencing Center for Infectious Disease"/>
            <person name="Wu L."/>
            <person name="Ma J."/>
        </authorList>
    </citation>
    <scope>NUCLEOTIDE SEQUENCE [LARGE SCALE GENOMIC DNA]</scope>
    <source>
        <strain evidence="2">JCM 18306</strain>
    </source>
</reference>
<accession>A0ABP9T3J2</accession>
<name>A0ABP9T3J2_9ACTN</name>
<comment type="caution">
    <text evidence="1">The sequence shown here is derived from an EMBL/GenBank/DDBJ whole genome shotgun (WGS) entry which is preliminary data.</text>
</comment>
<proteinExistence type="predicted"/>
<dbReference type="EMBL" id="BAABJR010000005">
    <property type="protein sequence ID" value="GAA5207893.1"/>
    <property type="molecule type" value="Genomic_DNA"/>
</dbReference>
<gene>
    <name evidence="1" type="ORF">GCM10023323_25270</name>
</gene>
<organism evidence="1 2">
    <name type="scientific">Streptomyces thinghirensis</name>
    <dbReference type="NCBI Taxonomy" id="551547"/>
    <lineage>
        <taxon>Bacteria</taxon>
        <taxon>Bacillati</taxon>
        <taxon>Actinomycetota</taxon>
        <taxon>Actinomycetes</taxon>
        <taxon>Kitasatosporales</taxon>
        <taxon>Streptomycetaceae</taxon>
        <taxon>Streptomyces</taxon>
    </lineage>
</organism>
<dbReference type="Proteomes" id="UP001499878">
    <property type="component" value="Unassembled WGS sequence"/>
</dbReference>
<protein>
    <submittedName>
        <fullName evidence="1">Uncharacterized protein</fullName>
    </submittedName>
</protein>
<keyword evidence="2" id="KW-1185">Reference proteome</keyword>
<evidence type="ECO:0000313" key="2">
    <source>
        <dbReference type="Proteomes" id="UP001499878"/>
    </source>
</evidence>
<sequence>MSFSPPTHREPQPPPTYGSFIQAVLLGTMPSAKTLTHRWLAETAFVGLARPEGEDVVAIRMYALG</sequence>